<dbReference type="RefSeq" id="WP_046307881.1">
    <property type="nucleotide sequence ID" value="NZ_CAMLOK010000005.1"/>
</dbReference>
<dbReference type="Proteomes" id="UP000033682">
    <property type="component" value="Unassembled WGS sequence"/>
</dbReference>
<accession>A0A0F4LQ00</accession>
<dbReference type="EMBL" id="JXLG01000009">
    <property type="protein sequence ID" value="KJY60364.1"/>
    <property type="molecule type" value="Genomic_DNA"/>
</dbReference>
<dbReference type="Gene3D" id="1.10.260.40">
    <property type="entry name" value="lambda repressor-like DNA-binding domains"/>
    <property type="match status" value="1"/>
</dbReference>
<name>A0A0F4LQ00_9LACO</name>
<dbReference type="HOGENOM" id="CLU_072045_3_0_9"/>
<reference evidence="2 3" key="1">
    <citation type="submission" date="2015-01" db="EMBL/GenBank/DDBJ databases">
        <title>Comparative genomics of the lactic acid bacteria isolated from the honey bee gut.</title>
        <authorList>
            <person name="Ellegaard K.M."/>
            <person name="Tamarit D."/>
            <person name="Javelind E."/>
            <person name="Olofsson T."/>
            <person name="Andersson S.G."/>
            <person name="Vasquez A."/>
        </authorList>
    </citation>
    <scope>NUCLEOTIDE SEQUENCE [LARGE SCALE GENOMIC DNA]</scope>
    <source>
        <strain evidence="2 3">Hma11</strain>
    </source>
</reference>
<evidence type="ECO:0000313" key="3">
    <source>
        <dbReference type="Proteomes" id="UP000033682"/>
    </source>
</evidence>
<evidence type="ECO:0000313" key="2">
    <source>
        <dbReference type="EMBL" id="KJY60364.1"/>
    </source>
</evidence>
<gene>
    <name evidence="2" type="ORF">JF72_13120</name>
</gene>
<dbReference type="InterPro" id="IPR010982">
    <property type="entry name" value="Lambda_DNA-bd_dom_sf"/>
</dbReference>
<dbReference type="PANTHER" id="PTHR37038">
    <property type="entry name" value="TRANSCRIPTIONAL REGULATOR-RELATED"/>
    <property type="match status" value="1"/>
</dbReference>
<dbReference type="InterPro" id="IPR053163">
    <property type="entry name" value="HTH-type_regulator_Rgg"/>
</dbReference>
<dbReference type="STRING" id="303541.JF72_13120"/>
<dbReference type="Gene3D" id="1.25.40.400">
    <property type="match status" value="1"/>
</dbReference>
<evidence type="ECO:0000259" key="1">
    <source>
        <dbReference type="Pfam" id="PF21259"/>
    </source>
</evidence>
<comment type="caution">
    <text evidence="2">The sequence shown here is derived from an EMBL/GenBank/DDBJ whole genome shotgun (WGS) entry which is preliminary data.</text>
</comment>
<dbReference type="SUPFAM" id="SSF47413">
    <property type="entry name" value="lambda repressor-like DNA-binding domains"/>
    <property type="match status" value="1"/>
</dbReference>
<dbReference type="CDD" id="cd00093">
    <property type="entry name" value="HTH_XRE"/>
    <property type="match status" value="1"/>
</dbReference>
<dbReference type="Pfam" id="PF21259">
    <property type="entry name" value="Rgg_C"/>
    <property type="match status" value="1"/>
</dbReference>
<protein>
    <recommendedName>
        <fullName evidence="1">HTH-type transcriptional regulator Rgg C-terminal domain-containing protein</fullName>
    </recommendedName>
</protein>
<feature type="domain" description="HTH-type transcriptional regulator Rgg C-terminal" evidence="1">
    <location>
        <begin position="118"/>
        <end position="275"/>
    </location>
</feature>
<dbReference type="InterPro" id="IPR001387">
    <property type="entry name" value="Cro/C1-type_HTH"/>
</dbReference>
<dbReference type="GO" id="GO:0003677">
    <property type="term" value="F:DNA binding"/>
    <property type="evidence" value="ECO:0007669"/>
    <property type="project" value="InterPro"/>
</dbReference>
<dbReference type="AlphaFoldDB" id="A0A0F4LQ00"/>
<organism evidence="2 3">
    <name type="scientific">Lactobacillus apis</name>
    <dbReference type="NCBI Taxonomy" id="303541"/>
    <lineage>
        <taxon>Bacteria</taxon>
        <taxon>Bacillati</taxon>
        <taxon>Bacillota</taxon>
        <taxon>Bacilli</taxon>
        <taxon>Lactobacillales</taxon>
        <taxon>Lactobacillaceae</taxon>
        <taxon>Lactobacillus</taxon>
    </lineage>
</organism>
<dbReference type="PATRIC" id="fig|303541.3.peg.1481"/>
<proteinExistence type="predicted"/>
<keyword evidence="3" id="KW-1185">Reference proteome</keyword>
<dbReference type="InterPro" id="IPR010057">
    <property type="entry name" value="Transcription_activator_Rgg_C"/>
</dbReference>
<sequence length="286" mass="33279">MTIGNLLKEYRIKAGKTQRSWIGEIISPSFYSKVEKGLSRISAEDLIELLRRNHVNLASFFDEIDYQAKSNDALEKEIITQITDAYYDCDLKHLKEIKQTIINSTFADKDELLLRVDSVLAIIEQTTEKLSSKEKSELKSKFFNAENFDRDTITIFLNFMYFYDFGSDLVITKKIFRQFKNSNAEDTQFIVLGILINMIEMCISENKYTDAWELIEMSKQVPTKPITCFSKMLLLILENLLNYHDEPKQVYIDNCQKEVEQLSLIGMTELSKSCQKMIDENIKTTN</sequence>